<evidence type="ECO:0000256" key="1">
    <source>
        <dbReference type="SAM" id="MobiDB-lite"/>
    </source>
</evidence>
<name>A0A917ULM4_9ACTN</name>
<evidence type="ECO:0000313" key="3">
    <source>
        <dbReference type="Proteomes" id="UP000625682"/>
    </source>
</evidence>
<feature type="region of interest" description="Disordered" evidence="1">
    <location>
        <begin position="286"/>
        <end position="330"/>
    </location>
</feature>
<dbReference type="Gene3D" id="3.10.450.50">
    <property type="match status" value="1"/>
</dbReference>
<reference evidence="2" key="2">
    <citation type="submission" date="2020-09" db="EMBL/GenBank/DDBJ databases">
        <authorList>
            <person name="Sun Q."/>
            <person name="Zhou Y."/>
        </authorList>
    </citation>
    <scope>NUCLEOTIDE SEQUENCE</scope>
    <source>
        <strain evidence="2">CGMCC 4.7272</strain>
    </source>
</reference>
<dbReference type="AlphaFoldDB" id="A0A917ULM4"/>
<dbReference type="Pfam" id="PF02810">
    <property type="entry name" value="SEC-C"/>
    <property type="match status" value="1"/>
</dbReference>
<dbReference type="Proteomes" id="UP000625682">
    <property type="component" value="Unassembled WGS sequence"/>
</dbReference>
<dbReference type="SUPFAM" id="SSF103642">
    <property type="entry name" value="Sec-C motif"/>
    <property type="match status" value="1"/>
</dbReference>
<dbReference type="InterPro" id="IPR004027">
    <property type="entry name" value="SEC_C_motif"/>
</dbReference>
<keyword evidence="3" id="KW-1185">Reference proteome</keyword>
<sequence length="330" mass="36257">MSHTPQGTVALPRRMRHLEVDRRGYPVIATVERSLEEVNFGGISERRKLALAAFDWCAVCGMPFADELRWQMVFRDGPLPTAIVSGEAPVHEVCALYAAQVCPYLFSPRSRLGDEMRKGVVRDPVVRFVGFESTSAVAAHESQLQIGIYTLHFEHRGQTDEFSYRTPDEIRGRFAEALEREKDLPVSDPEGELIRLFNRLDEEGEVAGAALAAGAAFAKDIFEVQGFAPYRGKSYPAVAGLMLKGTAQEIREFSDGSGDEAYRAIGPWVLERAGQFPTALQRWRARGQSMVRRPGPSAPQGPGRSVAKNAPCPCGSGRKARRCHPSGIAG</sequence>
<protein>
    <recommendedName>
        <fullName evidence="4">SEC-C motif-containing protein</fullName>
    </recommendedName>
</protein>
<accession>A0A917ULM4</accession>
<organism evidence="2 3">
    <name type="scientific">Streptomyces lacrimifluminis</name>
    <dbReference type="NCBI Taxonomy" id="1500077"/>
    <lineage>
        <taxon>Bacteria</taxon>
        <taxon>Bacillati</taxon>
        <taxon>Actinomycetota</taxon>
        <taxon>Actinomycetes</taxon>
        <taxon>Kitasatosporales</taxon>
        <taxon>Streptomycetaceae</taxon>
        <taxon>Streptomyces</taxon>
    </lineage>
</organism>
<evidence type="ECO:0008006" key="4">
    <source>
        <dbReference type="Google" id="ProtNLM"/>
    </source>
</evidence>
<proteinExistence type="predicted"/>
<evidence type="ECO:0000313" key="2">
    <source>
        <dbReference type="EMBL" id="GGJ67014.1"/>
    </source>
</evidence>
<comment type="caution">
    <text evidence="2">The sequence shown here is derived from an EMBL/GenBank/DDBJ whole genome shotgun (WGS) entry which is preliminary data.</text>
</comment>
<dbReference type="EMBL" id="BMMU01000044">
    <property type="protein sequence ID" value="GGJ67014.1"/>
    <property type="molecule type" value="Genomic_DNA"/>
</dbReference>
<reference evidence="2" key="1">
    <citation type="journal article" date="2014" name="Int. J. Syst. Evol. Microbiol.">
        <title>Complete genome sequence of Corynebacterium casei LMG S-19264T (=DSM 44701T), isolated from a smear-ripened cheese.</title>
        <authorList>
            <consortium name="US DOE Joint Genome Institute (JGI-PGF)"/>
            <person name="Walter F."/>
            <person name="Albersmeier A."/>
            <person name="Kalinowski J."/>
            <person name="Ruckert C."/>
        </authorList>
    </citation>
    <scope>NUCLEOTIDE SEQUENCE</scope>
    <source>
        <strain evidence="2">CGMCC 4.7272</strain>
    </source>
</reference>
<gene>
    <name evidence="2" type="ORF">GCM10012282_75020</name>
</gene>